<evidence type="ECO:0000313" key="3">
    <source>
        <dbReference type="Proteomes" id="UP000267448"/>
    </source>
</evidence>
<comment type="caution">
    <text evidence="2">The sequence shown here is derived from an EMBL/GenBank/DDBJ whole genome shotgun (WGS) entry which is preliminary data.</text>
</comment>
<name>A0A3S0IQ96_9GAMM</name>
<evidence type="ECO:0000313" key="2">
    <source>
        <dbReference type="EMBL" id="RTR39573.1"/>
    </source>
</evidence>
<keyword evidence="3" id="KW-1185">Reference proteome</keyword>
<proteinExistence type="predicted"/>
<dbReference type="EMBL" id="RXNU01000003">
    <property type="protein sequence ID" value="RTR39573.1"/>
    <property type="molecule type" value="Genomic_DNA"/>
</dbReference>
<dbReference type="RefSeq" id="WP_126519594.1">
    <property type="nucleotide sequence ID" value="NZ_RXNU01000003.1"/>
</dbReference>
<reference evidence="2 3" key="1">
    <citation type="submission" date="2018-12" db="EMBL/GenBank/DDBJ databases">
        <authorList>
            <person name="Yu L."/>
        </authorList>
    </citation>
    <scope>NUCLEOTIDE SEQUENCE [LARGE SCALE GENOMIC DNA]</scope>
    <source>
        <strain evidence="2 3">HAW-EB2</strain>
    </source>
</reference>
<feature type="region of interest" description="Disordered" evidence="1">
    <location>
        <begin position="739"/>
        <end position="758"/>
    </location>
</feature>
<gene>
    <name evidence="2" type="ORF">EKG38_07140</name>
</gene>
<dbReference type="Proteomes" id="UP000267448">
    <property type="component" value="Unassembled WGS sequence"/>
</dbReference>
<sequence length="1187" mass="130960">MLRKLSRAKRITLAFTLLLLTLFVIVANTYERLAIRLANQYLVEYDTQITELSIRADSLNIWHLPRLTLMVHGTRVAITDLAINLDKGFSPLKLFTNQLSLNQIDKIALGQIDVVLNPAVLTEEGKNLDEQGPTLALDLNQLPEIDIGKTSLTLVGIDPARLSLVMEKLQLDESGQLNTSLSHQGNQLFNLKANLTDKRWKISTSLVFDELTSFLSRLSAQELNDSALLPLLNLKQRIDDANIELSGSLNSYVELNLKTAQLMSHHTLTDAQLVLGSLESLTLAPHSSLITADVTEGVTENAETAKGSTNKNLEFELNGHLADLSLSLLPFTLSLAPSPAQQEVLLNLIQDGAVKKQTQQLIRALSKESSPEIQLSLKQPLIYSLQDKTISLDRLQLSIAQSKLEVTVSLNNTSLSLPNKNREANSERLSMSGKWQLSAEQRQALSINELLVEPLSVADKAIADLTLGASSMALDGAFAITTNNEAVSNEAISPFSIELNVNKNAQINTRQLSVEQRQTSPSSQPESNFYFNNQTAWLRLQDDLSLSYDETGLLEIALPKLSMHLGPISYRHLRPSSKSKIIEFDAETLTFSSSEPSHLRVDLALDSNHNNRGRDNDQPDVDFEFIAAPFTLDSSSIRYADLNQDSKDSSSDSLITTEHILFSSQGRTRLAIETSRNNDPLETSSKTLKVSLPRLSLEQTQTELSHTPFLTSSKDHYLVSLPRLAIQLEKPSSASVELASLSESVGTEPTPVSEPRDESDFEQFLKTSQIANRLSYEVDGLAIHHTYIKNKRKRKQKLLHLYQATLTQALQWDDYRLDSLEHWSIDGLEFDSEHSLKPGAENQALLQGKLDLDTELSTLLFLVQNSYTLPTNIYMDGQTQLKANYQLFQSNNNTQFDIDFSPKLSSLNGSISDLPFEDVNMSAHCHLNLLQDSQGANKRSFTCPEIDLAAAAFNPGMLITNIKAEGDISLSLDDTQLEAPLLAPSDGEPLRHDTQVSNSVAANLSDAEIHLNATGDLLGGQVLLPEFSLKLHDKSHGYLVLQGLSLAELIAIQPQVGLYADGIFDGVLPVDLIDGKISVSGGRLAARAPGGLISLSGNPAVEQMRQSQPYLDFAFSTMEHLQYTELSSTFDMEPSGDALLKVNVKGKGKGIERPIHLNYSQEENMLQLLKSLQVGDKLQTQIEQSMN</sequence>
<dbReference type="Pfam" id="PF11739">
    <property type="entry name" value="YdbH-like"/>
    <property type="match status" value="1"/>
</dbReference>
<organism evidence="2 3">
    <name type="scientific">Shewanella canadensis</name>
    <dbReference type="NCBI Taxonomy" id="271096"/>
    <lineage>
        <taxon>Bacteria</taxon>
        <taxon>Pseudomonadati</taxon>
        <taxon>Pseudomonadota</taxon>
        <taxon>Gammaproteobacteria</taxon>
        <taxon>Alteromonadales</taxon>
        <taxon>Shewanellaceae</taxon>
        <taxon>Shewanella</taxon>
    </lineage>
</organism>
<dbReference type="OrthoDB" id="5596796at2"/>
<protein>
    <submittedName>
        <fullName evidence="2">Uncharacterized protein</fullName>
    </submittedName>
</protein>
<evidence type="ECO:0000256" key="1">
    <source>
        <dbReference type="SAM" id="MobiDB-lite"/>
    </source>
</evidence>
<dbReference type="InterPro" id="IPR021730">
    <property type="entry name" value="YdbH"/>
</dbReference>
<dbReference type="AlphaFoldDB" id="A0A3S0IQ96"/>
<accession>A0A3S0IQ96</accession>